<dbReference type="EMBL" id="JAVFKM010000005">
    <property type="protein sequence ID" value="MEF3114256.1"/>
    <property type="molecule type" value="Genomic_DNA"/>
</dbReference>
<evidence type="ECO:0000259" key="3">
    <source>
        <dbReference type="SMART" id="SM00822"/>
    </source>
</evidence>
<dbReference type="Proteomes" id="UP001348265">
    <property type="component" value="Unassembled WGS sequence"/>
</dbReference>
<dbReference type="SMART" id="SM00822">
    <property type="entry name" value="PKS_KR"/>
    <property type="match status" value="1"/>
</dbReference>
<accession>A0ABU7WRW2</accession>
<dbReference type="InterPro" id="IPR036291">
    <property type="entry name" value="NAD(P)-bd_dom_sf"/>
</dbReference>
<dbReference type="InterPro" id="IPR020904">
    <property type="entry name" value="Sc_DH/Rdtase_CS"/>
</dbReference>
<sequence>MRHTGAAFGRREAVGAHADQKPLLWRYEVRRSVLITGATSGVGLGVALRLAAEARFDVFATARDEPKAEKLRAAAAECAVRLRTVLLDVADAESCRRACAEVAEVTGGGPWALVNNAGIPLVGAVEDVEDAAVRQLLEVNVVGAARMARLVLPGMRERGEGRIVNVSSLAGRIAAPGMGWYCAGKAALGALNDALRMEAGPGGVRVAVVEAGAYASAIQSRAADDLAALASRPTLFGGMYREAEAALREAGTRLPSAEPVVSAVCQAVVARRPRHRYVVGRQAKAGLLADALVPVRVRDHFKRVAMGASGAHPAVEYAARRWCTPW</sequence>
<keyword evidence="5" id="KW-1185">Reference proteome</keyword>
<gene>
    <name evidence="4" type="ORF">RB636_13800</name>
</gene>
<dbReference type="Gene3D" id="3.40.50.720">
    <property type="entry name" value="NAD(P)-binding Rossmann-like Domain"/>
    <property type="match status" value="1"/>
</dbReference>
<dbReference type="InterPro" id="IPR002347">
    <property type="entry name" value="SDR_fam"/>
</dbReference>
<feature type="domain" description="Ketoreductase" evidence="3">
    <location>
        <begin position="31"/>
        <end position="214"/>
    </location>
</feature>
<comment type="similarity">
    <text evidence="1 2">Belongs to the short-chain dehydrogenases/reductases (SDR) family.</text>
</comment>
<dbReference type="PRINTS" id="PR00080">
    <property type="entry name" value="SDRFAMILY"/>
</dbReference>
<dbReference type="PROSITE" id="PS00061">
    <property type="entry name" value="ADH_SHORT"/>
    <property type="match status" value="1"/>
</dbReference>
<dbReference type="PRINTS" id="PR00081">
    <property type="entry name" value="GDHRDH"/>
</dbReference>
<proteinExistence type="inferred from homology"/>
<dbReference type="InterPro" id="IPR057326">
    <property type="entry name" value="KR_dom"/>
</dbReference>
<reference evidence="4 5" key="1">
    <citation type="submission" date="2023-08" db="EMBL/GenBank/DDBJ databases">
        <authorList>
            <person name="Sharma P."/>
            <person name="Verma V."/>
            <person name="Mohan M.K."/>
            <person name="Dubey A.K."/>
        </authorList>
    </citation>
    <scope>NUCLEOTIDE SEQUENCE [LARGE SCALE GENOMIC DNA]</scope>
    <source>
        <strain evidence="4 5">ADP4</strain>
    </source>
</reference>
<protein>
    <submittedName>
        <fullName evidence="4">SDR family NAD(P)-dependent oxidoreductase</fullName>
    </submittedName>
</protein>
<dbReference type="PANTHER" id="PTHR43313:SF1">
    <property type="entry name" value="3BETA-HYDROXYSTEROID DEHYDROGENASE DHS-16"/>
    <property type="match status" value="1"/>
</dbReference>
<evidence type="ECO:0000313" key="5">
    <source>
        <dbReference type="Proteomes" id="UP001348265"/>
    </source>
</evidence>
<dbReference type="Pfam" id="PF00106">
    <property type="entry name" value="adh_short"/>
    <property type="match status" value="1"/>
</dbReference>
<evidence type="ECO:0000256" key="1">
    <source>
        <dbReference type="ARBA" id="ARBA00006484"/>
    </source>
</evidence>
<comment type="caution">
    <text evidence="4">The sequence shown here is derived from an EMBL/GenBank/DDBJ whole genome shotgun (WGS) entry which is preliminary data.</text>
</comment>
<name>A0ABU7WRW2_9ACTN</name>
<organism evidence="4 5">
    <name type="scientific">Streptomyces chrestomyceticus</name>
    <dbReference type="NCBI Taxonomy" id="68185"/>
    <lineage>
        <taxon>Bacteria</taxon>
        <taxon>Bacillati</taxon>
        <taxon>Actinomycetota</taxon>
        <taxon>Actinomycetes</taxon>
        <taxon>Kitasatosporales</taxon>
        <taxon>Streptomycetaceae</taxon>
        <taxon>Streptomyces</taxon>
    </lineage>
</organism>
<dbReference type="PANTHER" id="PTHR43313">
    <property type="entry name" value="SHORT-CHAIN DEHYDROGENASE/REDUCTASE FAMILY 9C"/>
    <property type="match status" value="1"/>
</dbReference>
<dbReference type="SUPFAM" id="SSF51735">
    <property type="entry name" value="NAD(P)-binding Rossmann-fold domains"/>
    <property type="match status" value="1"/>
</dbReference>
<evidence type="ECO:0000313" key="4">
    <source>
        <dbReference type="EMBL" id="MEF3114256.1"/>
    </source>
</evidence>
<evidence type="ECO:0000256" key="2">
    <source>
        <dbReference type="RuleBase" id="RU000363"/>
    </source>
</evidence>